<reference evidence="2" key="2">
    <citation type="submission" date="2013-05" db="EMBL/GenBank/DDBJ databases">
        <authorList>
            <person name="Carter J.-M."/>
            <person name="Baker S.C."/>
            <person name="Pink R."/>
            <person name="Carter D.R.F."/>
            <person name="Collins A."/>
            <person name="Tomlin J."/>
            <person name="Gibbs M."/>
            <person name="Breuker C.J."/>
        </authorList>
    </citation>
    <scope>NUCLEOTIDE SEQUENCE</scope>
    <source>
        <tissue evidence="2">Ovary</tissue>
    </source>
</reference>
<proteinExistence type="predicted"/>
<feature type="chain" id="PRO_5004522163" evidence="1">
    <location>
        <begin position="25"/>
        <end position="88"/>
    </location>
</feature>
<evidence type="ECO:0000313" key="2">
    <source>
        <dbReference type="EMBL" id="JAA80011.1"/>
    </source>
</evidence>
<feature type="signal peptide" evidence="1">
    <location>
        <begin position="1"/>
        <end position="24"/>
    </location>
</feature>
<organism evidence="2">
    <name type="scientific">Pararge aegeria</name>
    <name type="common">speckled wood butterfly</name>
    <dbReference type="NCBI Taxonomy" id="116150"/>
    <lineage>
        <taxon>Eukaryota</taxon>
        <taxon>Metazoa</taxon>
        <taxon>Ecdysozoa</taxon>
        <taxon>Arthropoda</taxon>
        <taxon>Hexapoda</taxon>
        <taxon>Insecta</taxon>
        <taxon>Pterygota</taxon>
        <taxon>Neoptera</taxon>
        <taxon>Endopterygota</taxon>
        <taxon>Lepidoptera</taxon>
        <taxon>Glossata</taxon>
        <taxon>Ditrysia</taxon>
        <taxon>Papilionoidea</taxon>
        <taxon>Nymphalidae</taxon>
        <taxon>Satyrinae</taxon>
        <taxon>Satyrini</taxon>
        <taxon>Parargina</taxon>
        <taxon>Pararge</taxon>
    </lineage>
</organism>
<dbReference type="EMBL" id="GAIX01012549">
    <property type="protein sequence ID" value="JAA80011.1"/>
    <property type="molecule type" value="Transcribed_RNA"/>
</dbReference>
<protein>
    <submittedName>
        <fullName evidence="2">Uncharacterized protein</fullName>
    </submittedName>
</protein>
<sequence length="88" mass="9869">KPLHFSSFSNRSWLISSFLLAVDGDYFSSNALNVYHQMGKMETVCELAIFRGCEVRLARGVFTYIGHIAPHAISGVHIGYGMNNLKYL</sequence>
<dbReference type="AlphaFoldDB" id="S4NMQ3"/>
<keyword evidence="1" id="KW-0732">Signal</keyword>
<reference evidence="2" key="1">
    <citation type="journal article" date="2013" name="BMC Genomics">
        <title>Unscrambling butterfly oogenesis.</title>
        <authorList>
            <person name="Carter J.M."/>
            <person name="Baker S.C."/>
            <person name="Pink R."/>
            <person name="Carter D.R."/>
            <person name="Collins A."/>
            <person name="Tomlin J."/>
            <person name="Gibbs M."/>
            <person name="Breuker C.J."/>
        </authorList>
    </citation>
    <scope>NUCLEOTIDE SEQUENCE</scope>
    <source>
        <tissue evidence="2">Ovary</tissue>
    </source>
</reference>
<evidence type="ECO:0000256" key="1">
    <source>
        <dbReference type="SAM" id="SignalP"/>
    </source>
</evidence>
<name>S4NMQ3_9NEOP</name>
<feature type="non-terminal residue" evidence="2">
    <location>
        <position position="1"/>
    </location>
</feature>
<accession>S4NMQ3</accession>